<reference evidence="2" key="1">
    <citation type="submission" date="2021-06" db="EMBL/GenBank/DDBJ databases">
        <authorList>
            <person name="Kallberg Y."/>
            <person name="Tangrot J."/>
            <person name="Rosling A."/>
        </authorList>
    </citation>
    <scope>NUCLEOTIDE SEQUENCE</scope>
    <source>
        <strain evidence="2">BR232B</strain>
    </source>
</reference>
<name>A0A9N9D3R9_9GLOM</name>
<evidence type="ECO:0000313" key="2">
    <source>
        <dbReference type="EMBL" id="CAG8625161.1"/>
    </source>
</evidence>
<sequence>MTKNQEKFSPTHPGKIIERRFFKTRNLTAEKVAKDTCLPLYQLQELIEGKRNIDTDIAYRLGLYFKVGAEGFLNLQQIYDLEIWKDRQEAKLEILRLDSNNFQTADLEFLKPFINLKELRIGNKNKEKIDQGIYNHFSGSLEPLSSLNKLKFLDIEATDIDRGLKYLSKEIEELHCSLGYRKNCKVKNINDFLGAGGNDLINKNKIKSLISAIKKVEENVAMSSRNQYRIHNKVIDDLCKEIESLGGVLTEKSEKISHQNMELKNNRETIQRLETKQGIMEFSQLRLQPSTEEVEARSSTLRSITLEKLLQEKTEQKKLVEK</sequence>
<evidence type="ECO:0000256" key="1">
    <source>
        <dbReference type="ARBA" id="ARBA00023125"/>
    </source>
</evidence>
<keyword evidence="1" id="KW-0238">DNA-binding</keyword>
<dbReference type="Gene3D" id="1.10.260.40">
    <property type="entry name" value="lambda repressor-like DNA-binding domains"/>
    <property type="match status" value="1"/>
</dbReference>
<dbReference type="PANTHER" id="PTHR36924:SF1">
    <property type="entry name" value="ANTITOXIN HIGA-1"/>
    <property type="match status" value="1"/>
</dbReference>
<gene>
    <name evidence="2" type="ORF">PBRASI_LOCUS8935</name>
</gene>
<dbReference type="InterPro" id="IPR010982">
    <property type="entry name" value="Lambda_DNA-bd_dom_sf"/>
</dbReference>
<dbReference type="OrthoDB" id="2404189at2759"/>
<dbReference type="GO" id="GO:0003677">
    <property type="term" value="F:DNA binding"/>
    <property type="evidence" value="ECO:0007669"/>
    <property type="project" value="UniProtKB-KW"/>
</dbReference>
<accession>A0A9N9D3R9</accession>
<dbReference type="InterPro" id="IPR013430">
    <property type="entry name" value="Toxin_antidote_HigA"/>
</dbReference>
<dbReference type="Proteomes" id="UP000789739">
    <property type="component" value="Unassembled WGS sequence"/>
</dbReference>
<evidence type="ECO:0000313" key="3">
    <source>
        <dbReference type="Proteomes" id="UP000789739"/>
    </source>
</evidence>
<protein>
    <submittedName>
        <fullName evidence="2">4625_t:CDS:1</fullName>
    </submittedName>
</protein>
<dbReference type="SUPFAM" id="SSF47413">
    <property type="entry name" value="lambda repressor-like DNA-binding domains"/>
    <property type="match status" value="1"/>
</dbReference>
<comment type="caution">
    <text evidence="2">The sequence shown here is derived from an EMBL/GenBank/DDBJ whole genome shotgun (WGS) entry which is preliminary data.</text>
</comment>
<dbReference type="InterPro" id="IPR032675">
    <property type="entry name" value="LRR_dom_sf"/>
</dbReference>
<dbReference type="SUPFAM" id="SSF52058">
    <property type="entry name" value="L domain-like"/>
    <property type="match status" value="1"/>
</dbReference>
<dbReference type="EMBL" id="CAJVPI010001747">
    <property type="protein sequence ID" value="CAG8625161.1"/>
    <property type="molecule type" value="Genomic_DNA"/>
</dbReference>
<proteinExistence type="predicted"/>
<dbReference type="NCBIfam" id="TIGR02607">
    <property type="entry name" value="antidote_HigA"/>
    <property type="match status" value="1"/>
</dbReference>
<keyword evidence="3" id="KW-1185">Reference proteome</keyword>
<dbReference type="AlphaFoldDB" id="A0A9N9D3R9"/>
<organism evidence="2 3">
    <name type="scientific">Paraglomus brasilianum</name>
    <dbReference type="NCBI Taxonomy" id="144538"/>
    <lineage>
        <taxon>Eukaryota</taxon>
        <taxon>Fungi</taxon>
        <taxon>Fungi incertae sedis</taxon>
        <taxon>Mucoromycota</taxon>
        <taxon>Glomeromycotina</taxon>
        <taxon>Glomeromycetes</taxon>
        <taxon>Paraglomerales</taxon>
        <taxon>Paraglomeraceae</taxon>
        <taxon>Paraglomus</taxon>
    </lineage>
</organism>
<dbReference type="PANTHER" id="PTHR36924">
    <property type="entry name" value="ANTITOXIN HIGA-1"/>
    <property type="match status" value="1"/>
</dbReference>
<dbReference type="Gene3D" id="3.80.10.10">
    <property type="entry name" value="Ribonuclease Inhibitor"/>
    <property type="match status" value="1"/>
</dbReference>